<reference evidence="8 9" key="1">
    <citation type="journal article" date="2010" name="J. Bacteriol.">
        <title>Genome sequence of Pantoea ananatis LMG20103, the causative agent of Eucalyptus blight and dieback.</title>
        <authorList>
            <person name="De Maayer P."/>
            <person name="Chan W.Y."/>
            <person name="Venter S.N."/>
            <person name="Toth I.K."/>
            <person name="Birch P.R."/>
            <person name="Joubert F."/>
            <person name="Coutinho T.A."/>
        </authorList>
    </citation>
    <scope>NUCLEOTIDE SEQUENCE [LARGE SCALE GENOMIC DNA]</scope>
    <source>
        <strain evidence="8 9">LMG 20103</strain>
    </source>
</reference>
<dbReference type="Pfam" id="PF00296">
    <property type="entry name" value="Bac_luciferase"/>
    <property type="match status" value="1"/>
</dbReference>
<dbReference type="CDD" id="cd01095">
    <property type="entry name" value="Nitrilotriacetate_monoxgenase"/>
    <property type="match status" value="1"/>
</dbReference>
<dbReference type="InterPro" id="IPR051260">
    <property type="entry name" value="Diverse_substr_monoxygenases"/>
</dbReference>
<gene>
    <name evidence="8" type="primary">yxeK</name>
    <name evidence="8" type="ordered locus">PANA_3290</name>
</gene>
<keyword evidence="3" id="KW-0560">Oxidoreductase</keyword>
<feature type="binding site" evidence="6">
    <location>
        <position position="115"/>
    </location>
    <ligand>
        <name>FMN</name>
        <dbReference type="ChEBI" id="CHEBI:58210"/>
    </ligand>
</feature>
<dbReference type="GO" id="GO:0004497">
    <property type="term" value="F:monooxygenase activity"/>
    <property type="evidence" value="ECO:0007669"/>
    <property type="project" value="UniProtKB-KW"/>
</dbReference>
<dbReference type="HOGENOM" id="CLU_022256_1_2_6"/>
<protein>
    <submittedName>
        <fullName evidence="8">YxeK</fullName>
    </submittedName>
</protein>
<dbReference type="InterPro" id="IPR036661">
    <property type="entry name" value="Luciferase-like_sf"/>
</dbReference>
<feature type="binding site" evidence="6">
    <location>
        <position position="240"/>
    </location>
    <ligand>
        <name>FMN</name>
        <dbReference type="ChEBI" id="CHEBI:58210"/>
    </ligand>
</feature>
<dbReference type="GO" id="GO:0016705">
    <property type="term" value="F:oxidoreductase activity, acting on paired donors, with incorporation or reduction of molecular oxygen"/>
    <property type="evidence" value="ECO:0007669"/>
    <property type="project" value="InterPro"/>
</dbReference>
<keyword evidence="1 6" id="KW-0285">Flavoprotein</keyword>
<evidence type="ECO:0000256" key="4">
    <source>
        <dbReference type="ARBA" id="ARBA00023033"/>
    </source>
</evidence>
<dbReference type="AlphaFoldDB" id="D4GMW5"/>
<evidence type="ECO:0000313" key="9">
    <source>
        <dbReference type="Proteomes" id="UP000001702"/>
    </source>
</evidence>
<keyword evidence="2 6" id="KW-0288">FMN</keyword>
<dbReference type="STRING" id="706191.PANA_3290"/>
<dbReference type="Gene3D" id="3.20.20.30">
    <property type="entry name" value="Luciferase-like domain"/>
    <property type="match status" value="1"/>
</dbReference>
<keyword evidence="4" id="KW-0503">Monooxygenase</keyword>
<feature type="binding site" evidence="6">
    <location>
        <position position="239"/>
    </location>
    <ligand>
        <name>FMN</name>
        <dbReference type="ChEBI" id="CHEBI:58210"/>
    </ligand>
</feature>
<feature type="binding site" evidence="6">
    <location>
        <position position="169"/>
    </location>
    <ligand>
        <name>FMN</name>
        <dbReference type="ChEBI" id="CHEBI:58210"/>
    </ligand>
</feature>
<dbReference type="KEGG" id="pam:PANA_3290"/>
<evidence type="ECO:0000256" key="6">
    <source>
        <dbReference type="PIRSR" id="PIRSR000337-1"/>
    </source>
</evidence>
<accession>D4GMW5</accession>
<feature type="binding site" evidence="6">
    <location>
        <position position="165"/>
    </location>
    <ligand>
        <name>FMN</name>
        <dbReference type="ChEBI" id="CHEBI:58210"/>
    </ligand>
</feature>
<evidence type="ECO:0000256" key="5">
    <source>
        <dbReference type="ARBA" id="ARBA00033748"/>
    </source>
</evidence>
<dbReference type="SUPFAM" id="SSF51679">
    <property type="entry name" value="Bacterial luciferase-like"/>
    <property type="match status" value="1"/>
</dbReference>
<name>D4GMW5_PANAM</name>
<feature type="domain" description="Luciferase-like" evidence="7">
    <location>
        <begin position="82"/>
        <end position="310"/>
    </location>
</feature>
<evidence type="ECO:0000313" key="8">
    <source>
        <dbReference type="EMBL" id="ADD78457.1"/>
    </source>
</evidence>
<dbReference type="NCBIfam" id="TIGR03860">
    <property type="entry name" value="FMN_nitrolo"/>
    <property type="match status" value="1"/>
</dbReference>
<dbReference type="Proteomes" id="UP000001702">
    <property type="component" value="Chromosome"/>
</dbReference>
<evidence type="ECO:0000256" key="3">
    <source>
        <dbReference type="ARBA" id="ARBA00023002"/>
    </source>
</evidence>
<dbReference type="InterPro" id="IPR011251">
    <property type="entry name" value="Luciferase-like_dom"/>
</dbReference>
<sequence length="459" mass="51478">MHECKGNYFTDSLKRMTMKKKEMIIGAYISYGTGHHPASWRESGVNAAAALDIDTYANLARVCEKGLADLLFLADTPSVFQDNMDGYGSRVSVLEPLSLLSYLASQTQNIGLVATASTTYKHPYNIAREFASLDYISKGRAGWNLVTSSKSDAAKNFGLAAHPEHSKRYDMAWEAWQVISGLWDSWEDNALVRNKTSGQFFVKDKYREINFEGEYFNVKGPLNIARPPQGYPVIVQAGSSEEGKELAAKTADIVFTAQNNIEDAKKFYDDLKGRMEKYGRSKSELLILPGLSFYIASDESKARKKLNDLNALIPQSFGLSMLSDLLGGVDLKNNDPEGPLPDLPKSNGNQSRQKIIIDLARKEKLSIKQLYEKIIISRGHYTFTGSYQDLADEMIKWVENEACDGFNIMPPLMPESLINLFDHVIPLIQARGWYKKSYSTGTLREKLGLKRPTNKLFNQ</sequence>
<feature type="binding site" evidence="6">
    <location>
        <position position="75"/>
    </location>
    <ligand>
        <name>FMN</name>
        <dbReference type="ChEBI" id="CHEBI:58210"/>
    </ligand>
</feature>
<evidence type="ECO:0000256" key="1">
    <source>
        <dbReference type="ARBA" id="ARBA00022630"/>
    </source>
</evidence>
<dbReference type="EMBL" id="CP001875">
    <property type="protein sequence ID" value="ADD78457.1"/>
    <property type="molecule type" value="Genomic_DNA"/>
</dbReference>
<dbReference type="PANTHER" id="PTHR30011">
    <property type="entry name" value="ALKANESULFONATE MONOOXYGENASE-RELATED"/>
    <property type="match status" value="1"/>
</dbReference>
<dbReference type="InterPro" id="IPR016215">
    <property type="entry name" value="NTA_MOA"/>
</dbReference>
<evidence type="ECO:0000256" key="2">
    <source>
        <dbReference type="ARBA" id="ARBA00022643"/>
    </source>
</evidence>
<keyword evidence="9" id="KW-1185">Reference proteome</keyword>
<dbReference type="PANTHER" id="PTHR30011:SF16">
    <property type="entry name" value="C2H2 FINGER DOMAIN TRANSCRIPTION FACTOR (EUROFUNG)-RELATED"/>
    <property type="match status" value="1"/>
</dbReference>
<dbReference type="eggNOG" id="COG2141">
    <property type="taxonomic scope" value="Bacteria"/>
</dbReference>
<dbReference type="PIRSF" id="PIRSF000337">
    <property type="entry name" value="NTA_MOA"/>
    <property type="match status" value="1"/>
</dbReference>
<organism evidence="8 9">
    <name type="scientific">Pantoea ananatis (strain LMG 20103)</name>
    <dbReference type="NCBI Taxonomy" id="706191"/>
    <lineage>
        <taxon>Bacteria</taxon>
        <taxon>Pseudomonadati</taxon>
        <taxon>Pseudomonadota</taxon>
        <taxon>Gammaproteobacteria</taxon>
        <taxon>Enterobacterales</taxon>
        <taxon>Erwiniaceae</taxon>
        <taxon>Pantoea</taxon>
    </lineage>
</organism>
<evidence type="ECO:0000259" key="7">
    <source>
        <dbReference type="Pfam" id="PF00296"/>
    </source>
</evidence>
<proteinExistence type="inferred from homology"/>
<comment type="similarity">
    <text evidence="5">Belongs to the NtaA/SnaA/DszA monooxygenase family.</text>
</comment>